<dbReference type="Pfam" id="PF07690">
    <property type="entry name" value="MFS_1"/>
    <property type="match status" value="1"/>
</dbReference>
<feature type="domain" description="Major facilitator superfamily (MFS) profile" evidence="7">
    <location>
        <begin position="192"/>
        <end position="576"/>
    </location>
</feature>
<feature type="transmembrane region" description="Helical" evidence="6">
    <location>
        <begin position="261"/>
        <end position="279"/>
    </location>
</feature>
<feature type="transmembrane region" description="Helical" evidence="6">
    <location>
        <begin position="522"/>
        <end position="543"/>
    </location>
</feature>
<evidence type="ECO:0000256" key="5">
    <source>
        <dbReference type="SAM" id="MobiDB-lite"/>
    </source>
</evidence>
<feature type="transmembrane region" description="Helical" evidence="6">
    <location>
        <begin position="487"/>
        <end position="510"/>
    </location>
</feature>
<dbReference type="InterPro" id="IPR036259">
    <property type="entry name" value="MFS_trans_sf"/>
</dbReference>
<feature type="compositionally biased region" description="Basic and acidic residues" evidence="5">
    <location>
        <begin position="104"/>
        <end position="120"/>
    </location>
</feature>
<dbReference type="InterPro" id="IPR011701">
    <property type="entry name" value="MFS"/>
</dbReference>
<evidence type="ECO:0000313" key="8">
    <source>
        <dbReference type="EMBL" id="TCC52243.1"/>
    </source>
</evidence>
<organism evidence="8 9">
    <name type="scientific">Kribbella capetownensis</name>
    <dbReference type="NCBI Taxonomy" id="1572659"/>
    <lineage>
        <taxon>Bacteria</taxon>
        <taxon>Bacillati</taxon>
        <taxon>Actinomycetota</taxon>
        <taxon>Actinomycetes</taxon>
        <taxon>Propionibacteriales</taxon>
        <taxon>Kribbellaceae</taxon>
        <taxon>Kribbella</taxon>
    </lineage>
</organism>
<feature type="region of interest" description="Disordered" evidence="5">
    <location>
        <begin position="93"/>
        <end position="141"/>
    </location>
</feature>
<gene>
    <name evidence="8" type="ORF">E0H75_00140</name>
</gene>
<evidence type="ECO:0000259" key="7">
    <source>
        <dbReference type="PROSITE" id="PS50850"/>
    </source>
</evidence>
<dbReference type="InterPro" id="IPR020846">
    <property type="entry name" value="MFS_dom"/>
</dbReference>
<feature type="transmembrane region" description="Helical" evidence="6">
    <location>
        <begin position="194"/>
        <end position="212"/>
    </location>
</feature>
<evidence type="ECO:0000256" key="1">
    <source>
        <dbReference type="ARBA" id="ARBA00004651"/>
    </source>
</evidence>
<dbReference type="CDD" id="cd17324">
    <property type="entry name" value="MFS_NepI_like"/>
    <property type="match status" value="1"/>
</dbReference>
<dbReference type="PANTHER" id="PTHR42910:SF1">
    <property type="entry name" value="MAJOR FACILITATOR SUPERFAMILY (MFS) PROFILE DOMAIN-CONTAINING PROTEIN"/>
    <property type="match status" value="1"/>
</dbReference>
<keyword evidence="2 6" id="KW-0812">Transmembrane</keyword>
<feature type="transmembrane region" description="Helical" evidence="6">
    <location>
        <begin position="285"/>
        <end position="308"/>
    </location>
</feature>
<feature type="transmembrane region" description="Helical" evidence="6">
    <location>
        <begin position="232"/>
        <end position="252"/>
    </location>
</feature>
<evidence type="ECO:0000256" key="3">
    <source>
        <dbReference type="ARBA" id="ARBA00022989"/>
    </source>
</evidence>
<dbReference type="GO" id="GO:0005886">
    <property type="term" value="C:plasma membrane"/>
    <property type="evidence" value="ECO:0007669"/>
    <property type="project" value="UniProtKB-SubCell"/>
</dbReference>
<dbReference type="Gene3D" id="1.20.1250.20">
    <property type="entry name" value="MFS general substrate transporter like domains"/>
    <property type="match status" value="1"/>
</dbReference>
<accession>A0A4R0JXH9</accession>
<reference evidence="8 9" key="1">
    <citation type="submission" date="2019-02" db="EMBL/GenBank/DDBJ databases">
        <title>Kribbella capetownensis sp. nov. and Kribbella speibonae sp. nov., isolated from soil.</title>
        <authorList>
            <person name="Curtis S.M."/>
            <person name="Norton I."/>
            <person name="Everest G.J."/>
            <person name="Meyers P.R."/>
        </authorList>
    </citation>
    <scope>NUCLEOTIDE SEQUENCE [LARGE SCALE GENOMIC DNA]</scope>
    <source>
        <strain evidence="8 9">YM53</strain>
    </source>
</reference>
<dbReference type="PANTHER" id="PTHR42910">
    <property type="entry name" value="TRANSPORTER SCO4007-RELATED"/>
    <property type="match status" value="1"/>
</dbReference>
<evidence type="ECO:0000256" key="4">
    <source>
        <dbReference type="ARBA" id="ARBA00023136"/>
    </source>
</evidence>
<keyword evidence="9" id="KW-1185">Reference proteome</keyword>
<dbReference type="GO" id="GO:0022857">
    <property type="term" value="F:transmembrane transporter activity"/>
    <property type="evidence" value="ECO:0007669"/>
    <property type="project" value="InterPro"/>
</dbReference>
<feature type="transmembrane region" description="Helical" evidence="6">
    <location>
        <begin position="549"/>
        <end position="571"/>
    </location>
</feature>
<protein>
    <submittedName>
        <fullName evidence="8">MFS transporter</fullName>
    </submittedName>
</protein>
<name>A0A4R0JXH9_9ACTN</name>
<dbReference type="OrthoDB" id="9815356at2"/>
<dbReference type="AlphaFoldDB" id="A0A4R0JXH9"/>
<feature type="transmembrane region" description="Helical" evidence="6">
    <location>
        <begin position="346"/>
        <end position="365"/>
    </location>
</feature>
<dbReference type="Proteomes" id="UP000293342">
    <property type="component" value="Unassembled WGS sequence"/>
</dbReference>
<dbReference type="EMBL" id="SJKD01000001">
    <property type="protein sequence ID" value="TCC52243.1"/>
    <property type="molecule type" value="Genomic_DNA"/>
</dbReference>
<evidence type="ECO:0000313" key="9">
    <source>
        <dbReference type="Proteomes" id="UP000293342"/>
    </source>
</evidence>
<keyword evidence="3 6" id="KW-1133">Transmembrane helix</keyword>
<comment type="caution">
    <text evidence="8">The sequence shown here is derived from an EMBL/GenBank/DDBJ whole genome shotgun (WGS) entry which is preliminary data.</text>
</comment>
<feature type="transmembrane region" description="Helical" evidence="6">
    <location>
        <begin position="320"/>
        <end position="340"/>
    </location>
</feature>
<evidence type="ECO:0000256" key="2">
    <source>
        <dbReference type="ARBA" id="ARBA00022692"/>
    </source>
</evidence>
<sequence>MPAVADVCGQQRAHPIPVRRYRGLPVLAESVDHLRHAVGPDQLSGDLTVDPDELAFERLAVHRADEVELVGDLRERRGGPRRQEVRTPHRVVDQPAQHAPVQRLEQRLNRPDPWQLEREPAGVLQRAQRQHSLGRGRDREPDILKVPRGQLIREHACPPCRCSPILNRSQAAAAPGNSRGMSIEVAVDARPRTTLLGVLAVCSAVGVGTVYFPQALLPSVAASLHVPLSDAALVVTAPQAGYAVGILTVVPLGDTGVQRRLLTILFASVAVFAIAAAAAPSLPVLVIASFLMGCATVASPVIGPYVAGMTGSRRLGSINSVLLSVGIPGMILSRAIAGFLGEEYSWRYAYLGAAVLALVCAAVAWTRLPVPVHVEPAEFPQYLRRPFDQLRLRSGLRRSAVYQACTFAGFTGTWATLVLVLQDSFGLGAGALGWISLVAIATMAVVPWTGRIVDRRTPDAVTAWILAGTVLAAVLMLGAYAGGALGLTLLVAGVLVLDVSMQSGMVANVTRMYQLDPGRRSAMNTAYMVCAYSAGSLGSWTAVRLYHALGWWTVPTFVAALATLALLRLVLKPDSSGRSLVVHV</sequence>
<comment type="subcellular location">
    <subcellularLocation>
        <location evidence="1">Cell membrane</location>
        <topology evidence="1">Multi-pass membrane protein</topology>
    </subcellularLocation>
</comment>
<keyword evidence="4 6" id="KW-0472">Membrane</keyword>
<feature type="transmembrane region" description="Helical" evidence="6">
    <location>
        <begin position="427"/>
        <end position="449"/>
    </location>
</feature>
<evidence type="ECO:0000256" key="6">
    <source>
        <dbReference type="SAM" id="Phobius"/>
    </source>
</evidence>
<dbReference type="PROSITE" id="PS50850">
    <property type="entry name" value="MFS"/>
    <property type="match status" value="1"/>
</dbReference>
<proteinExistence type="predicted"/>
<dbReference type="SUPFAM" id="SSF103473">
    <property type="entry name" value="MFS general substrate transporter"/>
    <property type="match status" value="1"/>
</dbReference>
<feature type="transmembrane region" description="Helical" evidence="6">
    <location>
        <begin position="400"/>
        <end position="421"/>
    </location>
</feature>
<feature type="transmembrane region" description="Helical" evidence="6">
    <location>
        <begin position="461"/>
        <end position="481"/>
    </location>
</feature>